<dbReference type="InterPro" id="IPR046341">
    <property type="entry name" value="SET_dom_sf"/>
</dbReference>
<dbReference type="InterPro" id="IPR019734">
    <property type="entry name" value="TPR_rpt"/>
</dbReference>
<sequence>METDGMSTDKYFALLEQQKAQLNRAQAYKGQKPPASMKRSRSTLQQEFYMLALQDGMRDLMLLDRHNIRSCFIGAAYPPCTLPLSSLVPIHLRDLTLETQHRGRVLIVRAFCEPHYLASIQNAVEDELGDVNRLAIYNLLPTTEPSAVLPQGAVVAIKEPYYKCTADGGVIVRVDHPTDFVLLRPGNSIIPRVFDVRIKQIGQSAIGLKEEANSKFMRGDFREAVEIYSDALDACGLDGDDSDLRRDLCRNRAAANLRLGRYELAIKDAMASINSAEDISEAAKSLNIKALYRAGKAAYEMQDFAQAKQLFGQALEIDGSNKESRNELFRTLKRISEQENGKFDFSLMARSVTKQHHLLDHASYLRRVKVAQAGSRGRGLFATEMLKPGDIVFVEKAFYIAHDDGECMSVLLNINTNRVSIGTDSLRLQGTVDKMIWNPTLANQYIDLFDGGKFGNEKELKLVDGRVAVDTFRVQAIAELNGFGCPRVKSRDKKQLKAGNLGFGESTGIWLQASYANHSCLPNATRAFIGDMMIVRALRDIPVGGEILMQYVPQDKPFEEWQEIVKNHYGFKCDCDLCHAEAKVPKATIVKRARLRKEIDSFLSENGIKNLNNYSFSAVKRARAKKLLEEIRETYPKAYYERLPRFDCWDINLWSIQTAPLNPQKLLASSLDILRDMGYFVNIRGRKVTIDRKSAIQHDCVIHAAMYAAECLREVRNEGAASALVALGREVYAAMSGAEQGFEQDFKI</sequence>
<proteinExistence type="predicted"/>
<protein>
    <recommendedName>
        <fullName evidence="2">SET domain-containing protein</fullName>
    </recommendedName>
</protein>
<comment type="caution">
    <text evidence="3">The sequence shown here is derived from an EMBL/GenBank/DDBJ whole genome shotgun (WGS) entry which is preliminary data.</text>
</comment>
<organism evidence="3 4">
    <name type="scientific">Trichoderma gamsii</name>
    <dbReference type="NCBI Taxonomy" id="398673"/>
    <lineage>
        <taxon>Eukaryota</taxon>
        <taxon>Fungi</taxon>
        <taxon>Dikarya</taxon>
        <taxon>Ascomycota</taxon>
        <taxon>Pezizomycotina</taxon>
        <taxon>Sordariomycetes</taxon>
        <taxon>Hypocreomycetidae</taxon>
        <taxon>Hypocreales</taxon>
        <taxon>Hypocreaceae</taxon>
        <taxon>Trichoderma</taxon>
    </lineage>
</organism>
<dbReference type="SUPFAM" id="SSF82199">
    <property type="entry name" value="SET domain"/>
    <property type="match status" value="1"/>
</dbReference>
<dbReference type="AlphaFoldDB" id="A0A2K0T983"/>
<feature type="domain" description="SET" evidence="2">
    <location>
        <begin position="366"/>
        <end position="552"/>
    </location>
</feature>
<dbReference type="InterPro" id="IPR001214">
    <property type="entry name" value="SET_dom"/>
</dbReference>
<dbReference type="SUPFAM" id="SSF48452">
    <property type="entry name" value="TPR-like"/>
    <property type="match status" value="1"/>
</dbReference>
<feature type="repeat" description="TPR" evidence="1">
    <location>
        <begin position="288"/>
        <end position="321"/>
    </location>
</feature>
<dbReference type="SMART" id="SM00317">
    <property type="entry name" value="SET"/>
    <property type="match status" value="1"/>
</dbReference>
<gene>
    <name evidence="3" type="ORF">TGAMA5MH_05770</name>
</gene>
<dbReference type="PROSITE" id="PS50005">
    <property type="entry name" value="TPR"/>
    <property type="match status" value="1"/>
</dbReference>
<evidence type="ECO:0000313" key="3">
    <source>
        <dbReference type="EMBL" id="PNP42089.1"/>
    </source>
</evidence>
<keyword evidence="1" id="KW-0802">TPR repeat</keyword>
<dbReference type="EMBL" id="MTYH01000051">
    <property type="protein sequence ID" value="PNP42089.1"/>
    <property type="molecule type" value="Genomic_DNA"/>
</dbReference>
<accession>A0A2K0T983</accession>
<name>A0A2K0T983_9HYPO</name>
<dbReference type="InterPro" id="IPR053209">
    <property type="entry name" value="Gramillin-biosynth_MTr"/>
</dbReference>
<dbReference type="Gene3D" id="1.25.40.10">
    <property type="entry name" value="Tetratricopeptide repeat domain"/>
    <property type="match status" value="1"/>
</dbReference>
<dbReference type="PANTHER" id="PTHR47643">
    <property type="entry name" value="TPR DOMAIN PROTEIN (AFU_ORTHOLOGUE AFUA_5G12710)"/>
    <property type="match status" value="1"/>
</dbReference>
<dbReference type="InterPro" id="IPR011990">
    <property type="entry name" value="TPR-like_helical_dom_sf"/>
</dbReference>
<evidence type="ECO:0000259" key="2">
    <source>
        <dbReference type="PROSITE" id="PS50280"/>
    </source>
</evidence>
<dbReference type="Gene3D" id="2.170.270.10">
    <property type="entry name" value="SET domain"/>
    <property type="match status" value="1"/>
</dbReference>
<dbReference type="OrthoDB" id="1028014at2759"/>
<dbReference type="SMART" id="SM00028">
    <property type="entry name" value="TPR"/>
    <property type="match status" value="3"/>
</dbReference>
<dbReference type="PANTHER" id="PTHR47643:SF2">
    <property type="entry name" value="TPR DOMAIN PROTEIN (AFU_ORTHOLOGUE AFUA_5G12710)"/>
    <property type="match status" value="1"/>
</dbReference>
<evidence type="ECO:0000313" key="4">
    <source>
        <dbReference type="Proteomes" id="UP000236546"/>
    </source>
</evidence>
<reference evidence="3 4" key="1">
    <citation type="submission" date="2017-02" db="EMBL/GenBank/DDBJ databases">
        <title>Genomes of Trichoderma spp. with biocontrol activity.</title>
        <authorList>
            <person name="Gardiner D."/>
            <person name="Kazan K."/>
            <person name="Vos C."/>
            <person name="Harvey P."/>
        </authorList>
    </citation>
    <scope>NUCLEOTIDE SEQUENCE [LARGE SCALE GENOMIC DNA]</scope>
    <source>
        <strain evidence="3 4">A5MH</strain>
    </source>
</reference>
<dbReference type="Proteomes" id="UP000236546">
    <property type="component" value="Unassembled WGS sequence"/>
</dbReference>
<dbReference type="PROSITE" id="PS50280">
    <property type="entry name" value="SET"/>
    <property type="match status" value="1"/>
</dbReference>
<evidence type="ECO:0000256" key="1">
    <source>
        <dbReference type="PROSITE-ProRule" id="PRU00339"/>
    </source>
</evidence>
<dbReference type="Pfam" id="PF00856">
    <property type="entry name" value="SET"/>
    <property type="match status" value="1"/>
</dbReference>